<dbReference type="CDD" id="cd07035">
    <property type="entry name" value="TPP_PYR_POX_like"/>
    <property type="match status" value="1"/>
</dbReference>
<reference evidence="16 17" key="1">
    <citation type="submission" date="2020-08" db="EMBL/GenBank/DDBJ databases">
        <title>Genome public.</title>
        <authorList>
            <person name="Liu C."/>
            <person name="Sun Q."/>
        </authorList>
    </citation>
    <scope>NUCLEOTIDE SEQUENCE [LARGE SCALE GENOMIC DNA]</scope>
    <source>
        <strain evidence="16 17">NSJ-7</strain>
    </source>
</reference>
<keyword evidence="7 12" id="KW-0479">Metal-binding</keyword>
<dbReference type="PANTHER" id="PTHR18968:SF13">
    <property type="entry name" value="ACETOLACTATE SYNTHASE CATALYTIC SUBUNIT, MITOCHONDRIAL"/>
    <property type="match status" value="1"/>
</dbReference>
<dbReference type="EC" id="2.2.1.6" evidence="4 12"/>
<evidence type="ECO:0000256" key="5">
    <source>
        <dbReference type="ARBA" id="ARBA00022605"/>
    </source>
</evidence>
<dbReference type="InterPro" id="IPR012001">
    <property type="entry name" value="Thiamin_PyroP_enz_TPP-bd_dom"/>
</dbReference>
<comment type="pathway">
    <text evidence="1 12">Amino-acid biosynthesis; L-isoleucine biosynthesis; L-isoleucine from 2-oxobutanoate: step 1/4.</text>
</comment>
<evidence type="ECO:0000256" key="11">
    <source>
        <dbReference type="ARBA" id="ARBA00048670"/>
    </source>
</evidence>
<protein>
    <recommendedName>
        <fullName evidence="4 12">Acetolactate synthase</fullName>
        <ecNumber evidence="4 12">2.2.1.6</ecNumber>
    </recommendedName>
</protein>
<dbReference type="EMBL" id="JACOOS010000031">
    <property type="protein sequence ID" value="MBC5679136.1"/>
    <property type="molecule type" value="Genomic_DNA"/>
</dbReference>
<dbReference type="InterPro" id="IPR012000">
    <property type="entry name" value="Thiamin_PyroP_enz_cen_dom"/>
</dbReference>
<comment type="similarity">
    <text evidence="3 12">Belongs to the TPP enzyme family.</text>
</comment>
<evidence type="ECO:0000259" key="13">
    <source>
        <dbReference type="Pfam" id="PF00205"/>
    </source>
</evidence>
<dbReference type="Gene3D" id="3.40.50.1220">
    <property type="entry name" value="TPP-binding domain"/>
    <property type="match status" value="1"/>
</dbReference>
<keyword evidence="8 12" id="KW-0460">Magnesium</keyword>
<dbReference type="SUPFAM" id="SSF52518">
    <property type="entry name" value="Thiamin diphosphate-binding fold (THDP-binding)"/>
    <property type="match status" value="2"/>
</dbReference>
<dbReference type="Pfam" id="PF00205">
    <property type="entry name" value="TPP_enzyme_M"/>
    <property type="match status" value="1"/>
</dbReference>
<comment type="caution">
    <text evidence="16">The sequence shown here is derived from an EMBL/GenBank/DDBJ whole genome shotgun (WGS) entry which is preliminary data.</text>
</comment>
<dbReference type="PROSITE" id="PS00187">
    <property type="entry name" value="TPP_ENZYMES"/>
    <property type="match status" value="1"/>
</dbReference>
<dbReference type="NCBIfam" id="TIGR00118">
    <property type="entry name" value="acolac_lg"/>
    <property type="match status" value="1"/>
</dbReference>
<dbReference type="InterPro" id="IPR029061">
    <property type="entry name" value="THDP-binding"/>
</dbReference>
<dbReference type="Proteomes" id="UP000635828">
    <property type="component" value="Unassembled WGS sequence"/>
</dbReference>
<gene>
    <name evidence="16" type="primary">ilvB</name>
    <name evidence="16" type="ORF">H8S22_16710</name>
</gene>
<dbReference type="InterPro" id="IPR029035">
    <property type="entry name" value="DHS-like_NAD/FAD-binding_dom"/>
</dbReference>
<sequence length="579" mass="62924">MEEYYMEITGAQLVVKALKAEKTDTLFAYPGGQVIDLFNELYDEKEIRVITPRHEQGLVHAADGYARASGKTGVCIVTSGPGTTNLVTGIATANIDSVPLVCFTGQVSSGLIGRESFQEVNTIKIMKSICKYVVTVRDRSELGKAIRSAFQAVRSGRPGAAVVDLPKDIQQEMGSDFYPLCTDDKPEVPVPQEVIDRCLEALRAARKPLFLLGGGVHIAGAEKEMASLAEKTGIPVVTTIMGKGVLPSDHPLYMGNLGIHGSFAANMATSECDVLFAIGTRFNDRITGKTDSFADKAVIIHADIEPDVISRNVPADISVAADAGKLIRILLERAKPSAAGEWVSRLKLWKQRHPVTLKKSTSGEMSAQNVIEYINDLFDSAVITTDVGQNQMWASQFLKLSEKRKMLTSGGMGTMGYGFPAAIGAKLGVPRKDVIAICGDGGFQMNIQELATAALYELPIIICIFNNGYLGNVRQWQEMFYDRRYSATCTCRRESCMKECKSASAHCLSGYIPDFVHLAQSYGAEGIRVREVKDIRSALLKAKESKNVPTVIEFIIGREQNVLPIVPPGNSLENMIGGE</sequence>
<evidence type="ECO:0000256" key="12">
    <source>
        <dbReference type="RuleBase" id="RU003591"/>
    </source>
</evidence>
<organism evidence="16 17">
    <name type="scientific">Anaerostipes hominis</name>
    <name type="common">ex Liu et al. 2021</name>
    <dbReference type="NCBI Taxonomy" id="2763018"/>
    <lineage>
        <taxon>Bacteria</taxon>
        <taxon>Bacillati</taxon>
        <taxon>Bacillota</taxon>
        <taxon>Clostridia</taxon>
        <taxon>Lachnospirales</taxon>
        <taxon>Lachnospiraceae</taxon>
        <taxon>Anaerostipes</taxon>
    </lineage>
</organism>
<dbReference type="Gene3D" id="3.40.50.970">
    <property type="match status" value="2"/>
</dbReference>
<evidence type="ECO:0000256" key="3">
    <source>
        <dbReference type="ARBA" id="ARBA00007812"/>
    </source>
</evidence>
<keyword evidence="6 12" id="KW-0808">Transferase</keyword>
<evidence type="ECO:0000256" key="8">
    <source>
        <dbReference type="ARBA" id="ARBA00022842"/>
    </source>
</evidence>
<evidence type="ECO:0000259" key="15">
    <source>
        <dbReference type="Pfam" id="PF02776"/>
    </source>
</evidence>
<evidence type="ECO:0000313" key="16">
    <source>
        <dbReference type="EMBL" id="MBC5679136.1"/>
    </source>
</evidence>
<dbReference type="InterPro" id="IPR012846">
    <property type="entry name" value="Acetolactate_synth_lsu"/>
</dbReference>
<evidence type="ECO:0000259" key="14">
    <source>
        <dbReference type="Pfam" id="PF02775"/>
    </source>
</evidence>
<comment type="cofactor">
    <cofactor evidence="12">
        <name>thiamine diphosphate</name>
        <dbReference type="ChEBI" id="CHEBI:58937"/>
    </cofactor>
    <text evidence="12">Binds 1 thiamine pyrophosphate per subunit.</text>
</comment>
<dbReference type="Pfam" id="PF02776">
    <property type="entry name" value="TPP_enzyme_N"/>
    <property type="match status" value="1"/>
</dbReference>
<keyword evidence="10 12" id="KW-0100">Branched-chain amino acid biosynthesis</keyword>
<comment type="catalytic activity">
    <reaction evidence="11 12">
        <text>2 pyruvate + H(+) = (2S)-2-acetolactate + CO2</text>
        <dbReference type="Rhea" id="RHEA:25249"/>
        <dbReference type="ChEBI" id="CHEBI:15361"/>
        <dbReference type="ChEBI" id="CHEBI:15378"/>
        <dbReference type="ChEBI" id="CHEBI:16526"/>
        <dbReference type="ChEBI" id="CHEBI:58476"/>
        <dbReference type="EC" id="2.2.1.6"/>
    </reaction>
</comment>
<name>A0ABR7FVB6_9FIRM</name>
<evidence type="ECO:0000256" key="10">
    <source>
        <dbReference type="ARBA" id="ARBA00023304"/>
    </source>
</evidence>
<evidence type="ECO:0000256" key="1">
    <source>
        <dbReference type="ARBA" id="ARBA00004974"/>
    </source>
</evidence>
<evidence type="ECO:0000256" key="7">
    <source>
        <dbReference type="ARBA" id="ARBA00022723"/>
    </source>
</evidence>
<dbReference type="InterPro" id="IPR039368">
    <property type="entry name" value="AHAS_TPP"/>
</dbReference>
<comment type="pathway">
    <text evidence="2 12">Amino-acid biosynthesis; L-valine biosynthesis; L-valine from pyruvate: step 1/4.</text>
</comment>
<keyword evidence="17" id="KW-1185">Reference proteome</keyword>
<feature type="domain" description="Thiamine pyrophosphate enzyme central" evidence="13">
    <location>
        <begin position="195"/>
        <end position="328"/>
    </location>
</feature>
<dbReference type="PANTHER" id="PTHR18968">
    <property type="entry name" value="THIAMINE PYROPHOSPHATE ENZYMES"/>
    <property type="match status" value="1"/>
</dbReference>
<dbReference type="SUPFAM" id="SSF52467">
    <property type="entry name" value="DHS-like NAD/FAD-binding domain"/>
    <property type="match status" value="1"/>
</dbReference>
<accession>A0ABR7FVB6</accession>
<proteinExistence type="inferred from homology"/>
<dbReference type="Pfam" id="PF02775">
    <property type="entry name" value="TPP_enzyme_C"/>
    <property type="match status" value="1"/>
</dbReference>
<feature type="domain" description="Thiamine pyrophosphate enzyme TPP-binding" evidence="14">
    <location>
        <begin position="386"/>
        <end position="554"/>
    </location>
</feature>
<evidence type="ECO:0000256" key="4">
    <source>
        <dbReference type="ARBA" id="ARBA00013145"/>
    </source>
</evidence>
<dbReference type="InterPro" id="IPR045229">
    <property type="entry name" value="TPP_enz"/>
</dbReference>
<keyword evidence="5 12" id="KW-0028">Amino-acid biosynthesis</keyword>
<feature type="domain" description="Thiamine pyrophosphate enzyme N-terminal TPP-binding" evidence="15">
    <location>
        <begin position="9"/>
        <end position="123"/>
    </location>
</feature>
<evidence type="ECO:0000256" key="6">
    <source>
        <dbReference type="ARBA" id="ARBA00022679"/>
    </source>
</evidence>
<evidence type="ECO:0000256" key="9">
    <source>
        <dbReference type="ARBA" id="ARBA00023052"/>
    </source>
</evidence>
<evidence type="ECO:0000313" key="17">
    <source>
        <dbReference type="Proteomes" id="UP000635828"/>
    </source>
</evidence>
<dbReference type="GO" id="GO:0003984">
    <property type="term" value="F:acetolactate synthase activity"/>
    <property type="evidence" value="ECO:0007669"/>
    <property type="project" value="UniProtKB-EC"/>
</dbReference>
<dbReference type="CDD" id="cd02015">
    <property type="entry name" value="TPP_AHAS"/>
    <property type="match status" value="1"/>
</dbReference>
<dbReference type="InterPro" id="IPR011766">
    <property type="entry name" value="TPP_enzyme_TPP-bd"/>
</dbReference>
<keyword evidence="9 12" id="KW-0786">Thiamine pyrophosphate</keyword>
<comment type="cofactor">
    <cofactor evidence="12">
        <name>Mg(2+)</name>
        <dbReference type="ChEBI" id="CHEBI:18420"/>
    </cofactor>
    <text evidence="12">Binds 1 Mg(2+) ion per subunit.</text>
</comment>
<evidence type="ECO:0000256" key="2">
    <source>
        <dbReference type="ARBA" id="ARBA00005025"/>
    </source>
</evidence>
<dbReference type="InterPro" id="IPR000399">
    <property type="entry name" value="TPP-bd_CS"/>
</dbReference>